<evidence type="ECO:0000313" key="7">
    <source>
        <dbReference type="EMBL" id="KAK2563274.1"/>
    </source>
</evidence>
<dbReference type="GO" id="GO:0005802">
    <property type="term" value="C:trans-Golgi network"/>
    <property type="evidence" value="ECO:0007669"/>
    <property type="project" value="TreeGrafter"/>
</dbReference>
<evidence type="ECO:0000256" key="5">
    <source>
        <dbReference type="ARBA" id="ARBA00023136"/>
    </source>
</evidence>
<dbReference type="Proteomes" id="UP001249851">
    <property type="component" value="Unassembled WGS sequence"/>
</dbReference>
<dbReference type="EMBL" id="JARQWQ010000026">
    <property type="protein sequence ID" value="KAK2563274.1"/>
    <property type="molecule type" value="Genomic_DNA"/>
</dbReference>
<proteinExistence type="inferred from homology"/>
<comment type="caution">
    <text evidence="7">The sequence shown here is derived from an EMBL/GenBank/DDBJ whole genome shotgun (WGS) entry which is preliminary data.</text>
</comment>
<sequence length="147" mass="15973">MASEQGFVPTSVNVEIEGDITVPGAPEEDEGPSTLDEPVAETLVKTRSKGCWQEVLSCLNSKAEQELVKRLMLQGHAVVNSTNDGGPQFAEVSFFQSVCVLGYCILPLNVALIVCRLILLAKHTTALFIVRFIVVILGFAWSTFGKF</sequence>
<feature type="transmembrane region" description="Helical" evidence="6">
    <location>
        <begin position="126"/>
        <end position="144"/>
    </location>
</feature>
<dbReference type="AlphaFoldDB" id="A0AAD9QLD7"/>
<dbReference type="GO" id="GO:0006888">
    <property type="term" value="P:endoplasmic reticulum to Golgi vesicle-mediated transport"/>
    <property type="evidence" value="ECO:0007669"/>
    <property type="project" value="InterPro"/>
</dbReference>
<evidence type="ECO:0000256" key="4">
    <source>
        <dbReference type="ARBA" id="ARBA00022989"/>
    </source>
</evidence>
<dbReference type="GO" id="GO:0016020">
    <property type="term" value="C:membrane"/>
    <property type="evidence" value="ECO:0007669"/>
    <property type="project" value="UniProtKB-SubCell"/>
</dbReference>
<evidence type="ECO:0000256" key="6">
    <source>
        <dbReference type="SAM" id="Phobius"/>
    </source>
</evidence>
<evidence type="ECO:0000313" key="8">
    <source>
        <dbReference type="Proteomes" id="UP001249851"/>
    </source>
</evidence>
<evidence type="ECO:0000256" key="3">
    <source>
        <dbReference type="ARBA" id="ARBA00022692"/>
    </source>
</evidence>
<keyword evidence="5 6" id="KW-0472">Membrane</keyword>
<evidence type="ECO:0000256" key="1">
    <source>
        <dbReference type="ARBA" id="ARBA00004141"/>
    </source>
</evidence>
<protein>
    <submittedName>
        <fullName evidence="7">Protein YIPF6</fullName>
    </submittedName>
</protein>
<keyword evidence="3 6" id="KW-0812">Transmembrane</keyword>
<comment type="subcellular location">
    <subcellularLocation>
        <location evidence="1">Membrane</location>
        <topology evidence="1">Multi-pass membrane protein</topology>
    </subcellularLocation>
</comment>
<gene>
    <name evidence="7" type="ORF">P5673_013635</name>
</gene>
<feature type="transmembrane region" description="Helical" evidence="6">
    <location>
        <begin position="94"/>
        <end position="119"/>
    </location>
</feature>
<dbReference type="InterPro" id="IPR045231">
    <property type="entry name" value="Yip1/4-like"/>
</dbReference>
<keyword evidence="8" id="KW-1185">Reference proteome</keyword>
<accession>A0AAD9QLD7</accession>
<comment type="similarity">
    <text evidence="2">Belongs to the YIP1 family.</text>
</comment>
<dbReference type="PANTHER" id="PTHR21236">
    <property type="entry name" value="GOLGI MEMBRANE PROTEIN YIP1"/>
    <property type="match status" value="1"/>
</dbReference>
<keyword evidence="4 6" id="KW-1133">Transmembrane helix</keyword>
<reference evidence="7" key="1">
    <citation type="journal article" date="2023" name="G3 (Bethesda)">
        <title>Whole genome assembly and annotation of the endangered Caribbean coral Acropora cervicornis.</title>
        <authorList>
            <person name="Selwyn J.D."/>
            <person name="Vollmer S.V."/>
        </authorList>
    </citation>
    <scope>NUCLEOTIDE SEQUENCE</scope>
    <source>
        <strain evidence="7">K2</strain>
    </source>
</reference>
<evidence type="ECO:0000256" key="2">
    <source>
        <dbReference type="ARBA" id="ARBA00010596"/>
    </source>
</evidence>
<name>A0AAD9QLD7_ACRCE</name>
<dbReference type="PANTHER" id="PTHR21236:SF1">
    <property type="entry name" value="PROTEIN YIPF6"/>
    <property type="match status" value="1"/>
</dbReference>
<reference evidence="7" key="2">
    <citation type="journal article" date="2023" name="Science">
        <title>Genomic signatures of disease resistance in endangered staghorn corals.</title>
        <authorList>
            <person name="Vollmer S.V."/>
            <person name="Selwyn J.D."/>
            <person name="Despard B.A."/>
            <person name="Roesel C.L."/>
        </authorList>
    </citation>
    <scope>NUCLEOTIDE SEQUENCE</scope>
    <source>
        <strain evidence="7">K2</strain>
    </source>
</reference>
<organism evidence="7 8">
    <name type="scientific">Acropora cervicornis</name>
    <name type="common">Staghorn coral</name>
    <dbReference type="NCBI Taxonomy" id="6130"/>
    <lineage>
        <taxon>Eukaryota</taxon>
        <taxon>Metazoa</taxon>
        <taxon>Cnidaria</taxon>
        <taxon>Anthozoa</taxon>
        <taxon>Hexacorallia</taxon>
        <taxon>Scleractinia</taxon>
        <taxon>Astrocoeniina</taxon>
        <taxon>Acroporidae</taxon>
        <taxon>Acropora</taxon>
    </lineage>
</organism>